<dbReference type="EMBL" id="JAAOYM010000001">
    <property type="protein sequence ID" value="NIJ09871.1"/>
    <property type="molecule type" value="Genomic_DNA"/>
</dbReference>
<dbReference type="SUPFAM" id="SSF47598">
    <property type="entry name" value="Ribbon-helix-helix"/>
    <property type="match status" value="1"/>
</dbReference>
<dbReference type="InterPro" id="IPR010985">
    <property type="entry name" value="Ribbon_hlx_hlx"/>
</dbReference>
<keyword evidence="2" id="KW-1185">Reference proteome</keyword>
<name>A0A7X5UKV9_9PSEU</name>
<evidence type="ECO:0000313" key="1">
    <source>
        <dbReference type="EMBL" id="NIJ09871.1"/>
    </source>
</evidence>
<comment type="caution">
    <text evidence="1">The sequence shown here is derived from an EMBL/GenBank/DDBJ whole genome shotgun (WGS) entry which is preliminary data.</text>
</comment>
<reference evidence="1 2" key="1">
    <citation type="submission" date="2020-03" db="EMBL/GenBank/DDBJ databases">
        <title>Sequencing the genomes of 1000 actinobacteria strains.</title>
        <authorList>
            <person name="Klenk H.-P."/>
        </authorList>
    </citation>
    <scope>NUCLEOTIDE SEQUENCE [LARGE SCALE GENOMIC DNA]</scope>
    <source>
        <strain evidence="1 2">DSM 45685</strain>
    </source>
</reference>
<proteinExistence type="predicted"/>
<dbReference type="CDD" id="cd22231">
    <property type="entry name" value="RHH_NikR_HicB-like"/>
    <property type="match status" value="1"/>
</dbReference>
<evidence type="ECO:0000313" key="2">
    <source>
        <dbReference type="Proteomes" id="UP000545493"/>
    </source>
</evidence>
<protein>
    <submittedName>
        <fullName evidence="1">Arc/MetJ-type ribon-helix-helix transcriptional regulator</fullName>
    </submittedName>
</protein>
<dbReference type="GO" id="GO:0006355">
    <property type="term" value="P:regulation of DNA-templated transcription"/>
    <property type="evidence" value="ECO:0007669"/>
    <property type="project" value="InterPro"/>
</dbReference>
<dbReference type="RefSeq" id="WP_009156761.1">
    <property type="nucleotide sequence ID" value="NZ_JAAOYM010000001.1"/>
</dbReference>
<sequence>MVGMKVSVSLPPDDIEFLDHYAREHEIGSRSAVLHRAVELLKAAQLGDAYAQAWRDWDETEAADWDATAADGLRP</sequence>
<gene>
    <name evidence="1" type="ORF">FHU38_000215</name>
</gene>
<dbReference type="AlphaFoldDB" id="A0A7X5UKV9"/>
<organism evidence="1 2">
    <name type="scientific">Saccharomonospora amisosensis</name>
    <dbReference type="NCBI Taxonomy" id="1128677"/>
    <lineage>
        <taxon>Bacteria</taxon>
        <taxon>Bacillati</taxon>
        <taxon>Actinomycetota</taxon>
        <taxon>Actinomycetes</taxon>
        <taxon>Pseudonocardiales</taxon>
        <taxon>Pseudonocardiaceae</taxon>
        <taxon>Saccharomonospora</taxon>
    </lineage>
</organism>
<dbReference type="Proteomes" id="UP000545493">
    <property type="component" value="Unassembled WGS sequence"/>
</dbReference>
<accession>A0A7X5UKV9</accession>